<comment type="caution">
    <text evidence="1">The sequence shown here is derived from an EMBL/GenBank/DDBJ whole genome shotgun (WGS) entry which is preliminary data.</text>
</comment>
<dbReference type="AlphaFoldDB" id="A0A8J4U9W8"/>
<name>A0A8J4U9W8_CLAMG</name>
<proteinExistence type="predicted"/>
<protein>
    <submittedName>
        <fullName evidence="1">Uncharacterized protein</fullName>
    </submittedName>
</protein>
<accession>A0A8J4U9W8</accession>
<keyword evidence="2" id="KW-1185">Reference proteome</keyword>
<reference evidence="1" key="1">
    <citation type="submission" date="2020-07" db="EMBL/GenBank/DDBJ databases">
        <title>Clarias magur genome sequencing, assembly and annotation.</title>
        <authorList>
            <person name="Kushwaha B."/>
            <person name="Kumar R."/>
            <person name="Das P."/>
            <person name="Joshi C.G."/>
            <person name="Kumar D."/>
            <person name="Nagpure N.S."/>
            <person name="Pandey M."/>
            <person name="Agarwal S."/>
            <person name="Srivastava S."/>
            <person name="Singh M."/>
            <person name="Sahoo L."/>
            <person name="Jayasankar P."/>
            <person name="Meher P.K."/>
            <person name="Koringa P.G."/>
            <person name="Iquebal M.A."/>
            <person name="Das S.P."/>
            <person name="Bit A."/>
            <person name="Patnaik S."/>
            <person name="Patel N."/>
            <person name="Shah T.M."/>
            <person name="Hinsu A."/>
            <person name="Jena J.K."/>
        </authorList>
    </citation>
    <scope>NUCLEOTIDE SEQUENCE</scope>
    <source>
        <strain evidence="1">CIFAMagur01</strain>
        <tissue evidence="1">Testis</tissue>
    </source>
</reference>
<organism evidence="1 2">
    <name type="scientific">Clarias magur</name>
    <name type="common">Asian catfish</name>
    <name type="synonym">Macropteronotus magur</name>
    <dbReference type="NCBI Taxonomy" id="1594786"/>
    <lineage>
        <taxon>Eukaryota</taxon>
        <taxon>Metazoa</taxon>
        <taxon>Chordata</taxon>
        <taxon>Craniata</taxon>
        <taxon>Vertebrata</taxon>
        <taxon>Euteleostomi</taxon>
        <taxon>Actinopterygii</taxon>
        <taxon>Neopterygii</taxon>
        <taxon>Teleostei</taxon>
        <taxon>Ostariophysi</taxon>
        <taxon>Siluriformes</taxon>
        <taxon>Clariidae</taxon>
        <taxon>Clarias</taxon>
    </lineage>
</organism>
<gene>
    <name evidence="1" type="ORF">DAT39_008614</name>
</gene>
<dbReference type="Proteomes" id="UP000727407">
    <property type="component" value="Unassembled WGS sequence"/>
</dbReference>
<evidence type="ECO:0000313" key="1">
    <source>
        <dbReference type="EMBL" id="KAF5901626.1"/>
    </source>
</evidence>
<sequence length="65" mass="7939">MDLQLFWVQRLLIWLQRFKCNQSAHHRSPLPLQLKSLREMETLKHCWNPKRTYTHCCKDEDSQTA</sequence>
<evidence type="ECO:0000313" key="2">
    <source>
        <dbReference type="Proteomes" id="UP000727407"/>
    </source>
</evidence>
<dbReference type="EMBL" id="QNUK01000108">
    <property type="protein sequence ID" value="KAF5901626.1"/>
    <property type="molecule type" value="Genomic_DNA"/>
</dbReference>